<proteinExistence type="predicted"/>
<sequence length="73" mass="8065">MIEKLLGWFFALCVISVVVAFFIDIVIIALSPFIGIAYLIADWYERKSSSDTQPASQGETEASLRESPKTHGS</sequence>
<feature type="compositionally biased region" description="Basic and acidic residues" evidence="1">
    <location>
        <begin position="62"/>
        <end position="73"/>
    </location>
</feature>
<reference evidence="3 4" key="1">
    <citation type="submission" date="2017-05" db="EMBL/GenBank/DDBJ databases">
        <authorList>
            <person name="Varghese N."/>
            <person name="Submissions S."/>
        </authorList>
    </citation>
    <scope>NUCLEOTIDE SEQUENCE [LARGE SCALE GENOMIC DNA]</scope>
    <source>
        <strain evidence="3 4">DSM 16304</strain>
    </source>
</reference>
<keyword evidence="2" id="KW-0472">Membrane</keyword>
<accession>A0A521DS88</accession>
<keyword evidence="2" id="KW-1133">Transmembrane helix</keyword>
<evidence type="ECO:0000313" key="4">
    <source>
        <dbReference type="Proteomes" id="UP000317315"/>
    </source>
</evidence>
<dbReference type="EMBL" id="FXTM01000025">
    <property type="protein sequence ID" value="SMO74613.1"/>
    <property type="molecule type" value="Genomic_DNA"/>
</dbReference>
<dbReference type="OrthoDB" id="9961006at2"/>
<gene>
    <name evidence="3" type="ORF">SAMN06269117_12512</name>
</gene>
<name>A0A521DS88_9BACT</name>
<protein>
    <submittedName>
        <fullName evidence="3">Uncharacterized protein</fullName>
    </submittedName>
</protein>
<dbReference type="Proteomes" id="UP000317315">
    <property type="component" value="Unassembled WGS sequence"/>
</dbReference>
<evidence type="ECO:0000313" key="3">
    <source>
        <dbReference type="EMBL" id="SMO74613.1"/>
    </source>
</evidence>
<dbReference type="AlphaFoldDB" id="A0A521DS88"/>
<keyword evidence="4" id="KW-1185">Reference proteome</keyword>
<keyword evidence="2" id="KW-0812">Transmembrane</keyword>
<organism evidence="3 4">
    <name type="scientific">Balnearium lithotrophicum</name>
    <dbReference type="NCBI Taxonomy" id="223788"/>
    <lineage>
        <taxon>Bacteria</taxon>
        <taxon>Pseudomonadati</taxon>
        <taxon>Aquificota</taxon>
        <taxon>Aquificia</taxon>
        <taxon>Desulfurobacteriales</taxon>
        <taxon>Desulfurobacteriaceae</taxon>
        <taxon>Balnearium</taxon>
    </lineage>
</organism>
<feature type="transmembrane region" description="Helical" evidence="2">
    <location>
        <begin position="6"/>
        <end position="39"/>
    </location>
</feature>
<evidence type="ECO:0000256" key="2">
    <source>
        <dbReference type="SAM" id="Phobius"/>
    </source>
</evidence>
<evidence type="ECO:0000256" key="1">
    <source>
        <dbReference type="SAM" id="MobiDB-lite"/>
    </source>
</evidence>
<feature type="compositionally biased region" description="Polar residues" evidence="1">
    <location>
        <begin position="50"/>
        <end position="60"/>
    </location>
</feature>
<feature type="region of interest" description="Disordered" evidence="1">
    <location>
        <begin position="49"/>
        <end position="73"/>
    </location>
</feature>
<dbReference type="RefSeq" id="WP_142936106.1">
    <property type="nucleotide sequence ID" value="NZ_FXTM01000025.1"/>
</dbReference>